<dbReference type="GO" id="GO:0060856">
    <property type="term" value="P:establishment of blood-brain barrier"/>
    <property type="evidence" value="ECO:0007669"/>
    <property type="project" value="TreeGrafter"/>
</dbReference>
<organism evidence="2 3">
    <name type="scientific">Leptobrachium leishanense</name>
    <name type="common">Leishan spiny toad</name>
    <dbReference type="NCBI Taxonomy" id="445787"/>
    <lineage>
        <taxon>Eukaryota</taxon>
        <taxon>Metazoa</taxon>
        <taxon>Chordata</taxon>
        <taxon>Craniata</taxon>
        <taxon>Vertebrata</taxon>
        <taxon>Euteleostomi</taxon>
        <taxon>Amphibia</taxon>
        <taxon>Batrachia</taxon>
        <taxon>Anura</taxon>
        <taxon>Pelobatoidea</taxon>
        <taxon>Megophryidae</taxon>
        <taxon>Leptobrachium</taxon>
    </lineage>
</organism>
<accession>A0A8C5Q9E4</accession>
<reference evidence="2" key="2">
    <citation type="submission" date="2025-09" db="UniProtKB">
        <authorList>
            <consortium name="Ensembl"/>
        </authorList>
    </citation>
    <scope>IDENTIFICATION</scope>
</reference>
<dbReference type="Gene3D" id="2.60.40.10">
    <property type="entry name" value="Immunoglobulins"/>
    <property type="match status" value="1"/>
</dbReference>
<reference evidence="2" key="1">
    <citation type="submission" date="2025-08" db="UniProtKB">
        <authorList>
            <consortium name="Ensembl"/>
        </authorList>
    </citation>
    <scope>IDENTIFICATION</scope>
</reference>
<dbReference type="GeneTree" id="ENSGT00950000183058"/>
<dbReference type="GO" id="GO:1904274">
    <property type="term" value="P:tricellular tight junction assembly"/>
    <property type="evidence" value="ECO:0007669"/>
    <property type="project" value="TreeGrafter"/>
</dbReference>
<dbReference type="SMART" id="SM00409">
    <property type="entry name" value="IG"/>
    <property type="match status" value="1"/>
</dbReference>
<evidence type="ECO:0000313" key="3">
    <source>
        <dbReference type="Proteomes" id="UP000694569"/>
    </source>
</evidence>
<dbReference type="InterPro" id="IPR003599">
    <property type="entry name" value="Ig_sub"/>
</dbReference>
<dbReference type="InterPro" id="IPR051874">
    <property type="entry name" value="Ig-like_domain-LISCH7"/>
</dbReference>
<dbReference type="SUPFAM" id="SSF48726">
    <property type="entry name" value="Immunoglobulin"/>
    <property type="match status" value="1"/>
</dbReference>
<evidence type="ECO:0000313" key="2">
    <source>
        <dbReference type="Ensembl" id="ENSLLEP00000033658.1"/>
    </source>
</evidence>
<dbReference type="InterPro" id="IPR036179">
    <property type="entry name" value="Ig-like_dom_sf"/>
</dbReference>
<dbReference type="Ensembl" id="ENSLLET00000034936.1">
    <property type="protein sequence ID" value="ENSLLEP00000033658.1"/>
    <property type="gene ID" value="ENSLLEG00000021272.1"/>
</dbReference>
<sequence>MCHRLCPPSSLFPVVLSGTCLRISFQPFDRIVFWTSKITLQCNYQTTALQPPIVQWKYKSFCRDRIADAFSSNSQDAQINNQLQQANPGYNPYVECQDSARTVRTVATKQGNTVTLGDFYQGRRITVDNLADLTIDMATWGDGGVYYCTVISGQDLQGNNEGYTELLVLGENMLLYNLNSLYPVDLKKINKGNT</sequence>
<dbReference type="InterPro" id="IPR013783">
    <property type="entry name" value="Ig-like_fold"/>
</dbReference>
<dbReference type="InterPro" id="IPR007110">
    <property type="entry name" value="Ig-like_dom"/>
</dbReference>
<protein>
    <recommendedName>
        <fullName evidence="1">Ig-like domain-containing protein</fullName>
    </recommendedName>
</protein>
<dbReference type="GO" id="GO:0061689">
    <property type="term" value="C:tricellular tight junction"/>
    <property type="evidence" value="ECO:0007669"/>
    <property type="project" value="TreeGrafter"/>
</dbReference>
<feature type="domain" description="Ig-like" evidence="1">
    <location>
        <begin position="7"/>
        <end position="164"/>
    </location>
</feature>
<dbReference type="PANTHER" id="PTHR15923">
    <property type="entry name" value="TRANSMEMBRANE AND IMMUNOGLOBULIN DOMAIN-CONTAINING PROTEIN"/>
    <property type="match status" value="1"/>
</dbReference>
<dbReference type="GO" id="GO:0005886">
    <property type="term" value="C:plasma membrane"/>
    <property type="evidence" value="ECO:0007669"/>
    <property type="project" value="TreeGrafter"/>
</dbReference>
<keyword evidence="3" id="KW-1185">Reference proteome</keyword>
<dbReference type="PANTHER" id="PTHR15923:SF1">
    <property type="entry name" value="LIPOLYSIS-STIMULATED LIPOPROTEIN RECEPTOR"/>
    <property type="match status" value="1"/>
</dbReference>
<evidence type="ECO:0000259" key="1">
    <source>
        <dbReference type="PROSITE" id="PS50835"/>
    </source>
</evidence>
<name>A0A8C5Q9E4_9ANUR</name>
<proteinExistence type="predicted"/>
<dbReference type="Proteomes" id="UP000694569">
    <property type="component" value="Unplaced"/>
</dbReference>
<dbReference type="PROSITE" id="PS50835">
    <property type="entry name" value="IG_LIKE"/>
    <property type="match status" value="1"/>
</dbReference>
<dbReference type="OrthoDB" id="9450321at2759"/>
<dbReference type="AlphaFoldDB" id="A0A8C5Q9E4"/>